<gene>
    <name evidence="2" type="ORF">CFOL_v3_06932</name>
</gene>
<feature type="transmembrane region" description="Helical" evidence="1">
    <location>
        <begin position="43"/>
        <end position="64"/>
    </location>
</feature>
<keyword evidence="1" id="KW-0812">Transmembrane</keyword>
<feature type="non-terminal residue" evidence="2">
    <location>
        <position position="1"/>
    </location>
</feature>
<evidence type="ECO:0000256" key="1">
    <source>
        <dbReference type="SAM" id="Phobius"/>
    </source>
</evidence>
<comment type="caution">
    <text evidence="2">The sequence shown here is derived from an EMBL/GenBank/DDBJ whole genome shotgun (WGS) entry which is preliminary data.</text>
</comment>
<accession>A0A1Q3B6B8</accession>
<keyword evidence="1" id="KW-0472">Membrane</keyword>
<dbReference type="Proteomes" id="UP000187406">
    <property type="component" value="Unassembled WGS sequence"/>
</dbReference>
<sequence>YEHLLVFFYVCGGLGVRLGCPCKPRGGCRHMFSAYDTLLNRTFLVPFVFYCEYLVNIGIWLYVLSQTISTDQLITMSTEYTYSALFVKGWISCLRGYENEILTPL</sequence>
<protein>
    <submittedName>
        <fullName evidence="2">Uncharacterized protein</fullName>
    </submittedName>
</protein>
<name>A0A1Q3B6B8_CEPFO</name>
<dbReference type="InParanoid" id="A0A1Q3B6B8"/>
<keyword evidence="1" id="KW-1133">Transmembrane helix</keyword>
<proteinExistence type="predicted"/>
<evidence type="ECO:0000313" key="2">
    <source>
        <dbReference type="EMBL" id="GAV63414.1"/>
    </source>
</evidence>
<dbReference type="EMBL" id="BDDD01000305">
    <property type="protein sequence ID" value="GAV63414.1"/>
    <property type="molecule type" value="Genomic_DNA"/>
</dbReference>
<dbReference type="AlphaFoldDB" id="A0A1Q3B6B8"/>
<reference evidence="3" key="1">
    <citation type="submission" date="2016-04" db="EMBL/GenBank/DDBJ databases">
        <title>Cephalotus genome sequencing.</title>
        <authorList>
            <person name="Fukushima K."/>
            <person name="Hasebe M."/>
            <person name="Fang X."/>
        </authorList>
    </citation>
    <scope>NUCLEOTIDE SEQUENCE [LARGE SCALE GENOMIC DNA]</scope>
    <source>
        <strain evidence="3">cv. St1</strain>
    </source>
</reference>
<evidence type="ECO:0000313" key="3">
    <source>
        <dbReference type="Proteomes" id="UP000187406"/>
    </source>
</evidence>
<keyword evidence="3" id="KW-1185">Reference proteome</keyword>
<organism evidence="2 3">
    <name type="scientific">Cephalotus follicularis</name>
    <name type="common">Albany pitcher plant</name>
    <dbReference type="NCBI Taxonomy" id="3775"/>
    <lineage>
        <taxon>Eukaryota</taxon>
        <taxon>Viridiplantae</taxon>
        <taxon>Streptophyta</taxon>
        <taxon>Embryophyta</taxon>
        <taxon>Tracheophyta</taxon>
        <taxon>Spermatophyta</taxon>
        <taxon>Magnoliopsida</taxon>
        <taxon>eudicotyledons</taxon>
        <taxon>Gunneridae</taxon>
        <taxon>Pentapetalae</taxon>
        <taxon>rosids</taxon>
        <taxon>fabids</taxon>
        <taxon>Oxalidales</taxon>
        <taxon>Cephalotaceae</taxon>
        <taxon>Cephalotus</taxon>
    </lineage>
</organism>